<reference evidence="4 5" key="1">
    <citation type="submission" date="2020-08" db="EMBL/GenBank/DDBJ databases">
        <title>Sequencing the genomes of 1000 actinobacteria strains.</title>
        <authorList>
            <person name="Klenk H.-P."/>
        </authorList>
    </citation>
    <scope>NUCLEOTIDE SEQUENCE [LARGE SCALE GENOMIC DNA]</scope>
    <source>
        <strain evidence="4 5">DSM 45790</strain>
    </source>
</reference>
<evidence type="ECO:0000256" key="1">
    <source>
        <dbReference type="ARBA" id="ARBA00010990"/>
    </source>
</evidence>
<evidence type="ECO:0000259" key="3">
    <source>
        <dbReference type="Pfam" id="PF01648"/>
    </source>
</evidence>
<comment type="similarity">
    <text evidence="1">Belongs to the P-Pant transferase superfamily. Gsp/Sfp/HetI/AcpT family.</text>
</comment>
<gene>
    <name evidence="4" type="ORF">BJ981_006029</name>
</gene>
<dbReference type="GO" id="GO:0000287">
    <property type="term" value="F:magnesium ion binding"/>
    <property type="evidence" value="ECO:0007669"/>
    <property type="project" value="InterPro"/>
</dbReference>
<keyword evidence="5" id="KW-1185">Reference proteome</keyword>
<dbReference type="InterPro" id="IPR008278">
    <property type="entry name" value="4-PPantetheinyl_Trfase_dom"/>
</dbReference>
<dbReference type="PANTHER" id="PTHR12215:SF10">
    <property type="entry name" value="L-AMINOADIPATE-SEMIALDEHYDE DEHYDROGENASE-PHOSPHOPANTETHEINYL TRANSFERASE"/>
    <property type="match status" value="1"/>
</dbReference>
<dbReference type="Proteomes" id="UP000588112">
    <property type="component" value="Unassembled WGS sequence"/>
</dbReference>
<dbReference type="Pfam" id="PF01648">
    <property type="entry name" value="ACPS"/>
    <property type="match status" value="1"/>
</dbReference>
<dbReference type="RefSeq" id="WP_184616758.1">
    <property type="nucleotide sequence ID" value="NZ_BOOS01000021.1"/>
</dbReference>
<dbReference type="InterPro" id="IPR037143">
    <property type="entry name" value="4-PPantetheinyl_Trfase_dom_sf"/>
</dbReference>
<dbReference type="SUPFAM" id="SSF56214">
    <property type="entry name" value="4'-phosphopantetheinyl transferase"/>
    <property type="match status" value="2"/>
</dbReference>
<dbReference type="PANTHER" id="PTHR12215">
    <property type="entry name" value="PHOSPHOPANTETHEINE TRANSFERASE"/>
    <property type="match status" value="1"/>
</dbReference>
<organism evidence="4 5">
    <name type="scientific">Sphaerisporangium krabiense</name>
    <dbReference type="NCBI Taxonomy" id="763782"/>
    <lineage>
        <taxon>Bacteria</taxon>
        <taxon>Bacillati</taxon>
        <taxon>Actinomycetota</taxon>
        <taxon>Actinomycetes</taxon>
        <taxon>Streptosporangiales</taxon>
        <taxon>Streptosporangiaceae</taxon>
        <taxon>Sphaerisporangium</taxon>
    </lineage>
</organism>
<dbReference type="InterPro" id="IPR050559">
    <property type="entry name" value="P-Pant_transferase_sf"/>
</dbReference>
<proteinExistence type="inferred from homology"/>
<dbReference type="Gene3D" id="3.90.470.20">
    <property type="entry name" value="4'-phosphopantetheinyl transferase domain"/>
    <property type="match status" value="2"/>
</dbReference>
<comment type="caution">
    <text evidence="4">The sequence shown here is derived from an EMBL/GenBank/DDBJ whole genome shotgun (WGS) entry which is preliminary data.</text>
</comment>
<dbReference type="EC" id="2.7.8.-" evidence="4"/>
<accession>A0A7W9DUB6</accession>
<dbReference type="GO" id="GO:0019878">
    <property type="term" value="P:lysine biosynthetic process via aminoadipic acid"/>
    <property type="evidence" value="ECO:0007669"/>
    <property type="project" value="TreeGrafter"/>
</dbReference>
<dbReference type="AlphaFoldDB" id="A0A7W9DUB6"/>
<sequence length="252" mass="27032">MNAPSLKAGECHVWWARPQDRRIESLIGVLDAVELTRVPTYRRDEDRLRFVTACWLLRTAAGAQLGVAPEEVPVERGCDGCGKPHGRPRILSPDPLHVSVSHSGERVAVALTATGPVGVDVEVVPDAPLRELVRCALSPAESAALETLPEGERHAGFARLWTRKEAVLKATGHGLRIAPNKVEVSEATEHPELIAWPLEIPPAALQLRTLFPGDGYTGTVAIITDHLPITVVERNAAELAPADFPAAAPLAA</sequence>
<feature type="domain" description="4'-phosphopantetheinyl transferase" evidence="3">
    <location>
        <begin position="116"/>
        <end position="206"/>
    </location>
</feature>
<dbReference type="GO" id="GO:0005829">
    <property type="term" value="C:cytosol"/>
    <property type="evidence" value="ECO:0007669"/>
    <property type="project" value="TreeGrafter"/>
</dbReference>
<keyword evidence="2 4" id="KW-0808">Transferase</keyword>
<evidence type="ECO:0000313" key="4">
    <source>
        <dbReference type="EMBL" id="MBB5630265.1"/>
    </source>
</evidence>
<name>A0A7W9DUB6_9ACTN</name>
<dbReference type="EMBL" id="JACHBR010000002">
    <property type="protein sequence ID" value="MBB5630265.1"/>
    <property type="molecule type" value="Genomic_DNA"/>
</dbReference>
<protein>
    <submittedName>
        <fullName evidence="4">4'-phosphopantetheinyl transferase</fullName>
        <ecNumber evidence="4">2.7.8.-</ecNumber>
    </submittedName>
</protein>
<evidence type="ECO:0000256" key="2">
    <source>
        <dbReference type="ARBA" id="ARBA00022679"/>
    </source>
</evidence>
<evidence type="ECO:0000313" key="5">
    <source>
        <dbReference type="Proteomes" id="UP000588112"/>
    </source>
</evidence>
<dbReference type="GO" id="GO:0008897">
    <property type="term" value="F:holo-[acyl-carrier-protein] synthase activity"/>
    <property type="evidence" value="ECO:0007669"/>
    <property type="project" value="InterPro"/>
</dbReference>